<accession>A0AAV4CTU8</accession>
<protein>
    <submittedName>
        <fullName evidence="1">Uncharacterized protein</fullName>
    </submittedName>
</protein>
<comment type="caution">
    <text evidence="1">The sequence shown here is derived from an EMBL/GenBank/DDBJ whole genome shotgun (WGS) entry which is preliminary data.</text>
</comment>
<sequence>MFSSLHKQLSTGIVARDILYPTLTATHQWSGEGFFAAHTNKNLPIQSGWGCSAPPLFCSPQNCPENIFGADFLRDANLSPAMIHLYWLRSEEPK</sequence>
<name>A0AAV4CTU8_9GAST</name>
<gene>
    <name evidence="1" type="ORF">PoB_006182200</name>
</gene>
<dbReference type="EMBL" id="BLXT01006999">
    <property type="protein sequence ID" value="GFO35317.1"/>
    <property type="molecule type" value="Genomic_DNA"/>
</dbReference>
<organism evidence="1 2">
    <name type="scientific">Plakobranchus ocellatus</name>
    <dbReference type="NCBI Taxonomy" id="259542"/>
    <lineage>
        <taxon>Eukaryota</taxon>
        <taxon>Metazoa</taxon>
        <taxon>Spiralia</taxon>
        <taxon>Lophotrochozoa</taxon>
        <taxon>Mollusca</taxon>
        <taxon>Gastropoda</taxon>
        <taxon>Heterobranchia</taxon>
        <taxon>Euthyneura</taxon>
        <taxon>Panpulmonata</taxon>
        <taxon>Sacoglossa</taxon>
        <taxon>Placobranchoidea</taxon>
        <taxon>Plakobranchidae</taxon>
        <taxon>Plakobranchus</taxon>
    </lineage>
</organism>
<evidence type="ECO:0000313" key="1">
    <source>
        <dbReference type="EMBL" id="GFO35317.1"/>
    </source>
</evidence>
<proteinExistence type="predicted"/>
<dbReference type="AlphaFoldDB" id="A0AAV4CTU8"/>
<reference evidence="1 2" key="1">
    <citation type="journal article" date="2021" name="Elife">
        <title>Chloroplast acquisition without the gene transfer in kleptoplastic sea slugs, Plakobranchus ocellatus.</title>
        <authorList>
            <person name="Maeda T."/>
            <person name="Takahashi S."/>
            <person name="Yoshida T."/>
            <person name="Shimamura S."/>
            <person name="Takaki Y."/>
            <person name="Nagai Y."/>
            <person name="Toyoda A."/>
            <person name="Suzuki Y."/>
            <person name="Arimoto A."/>
            <person name="Ishii H."/>
            <person name="Satoh N."/>
            <person name="Nishiyama T."/>
            <person name="Hasebe M."/>
            <person name="Maruyama T."/>
            <person name="Minagawa J."/>
            <person name="Obokata J."/>
            <person name="Shigenobu S."/>
        </authorList>
    </citation>
    <scope>NUCLEOTIDE SEQUENCE [LARGE SCALE GENOMIC DNA]</scope>
</reference>
<dbReference type="Proteomes" id="UP000735302">
    <property type="component" value="Unassembled WGS sequence"/>
</dbReference>
<evidence type="ECO:0000313" key="2">
    <source>
        <dbReference type="Proteomes" id="UP000735302"/>
    </source>
</evidence>
<keyword evidence="2" id="KW-1185">Reference proteome</keyword>